<accession>D5EVH6</accession>
<evidence type="ECO:0000313" key="2">
    <source>
        <dbReference type="Proteomes" id="UP000000927"/>
    </source>
</evidence>
<organism evidence="1 2">
    <name type="scientific">Xylanibacter ruminicola (strain ATCC 19189 / DSM 19721 / CIP 105475 / JCM 8958 / 23)</name>
    <name type="common">Prevotella ruminicola</name>
    <dbReference type="NCBI Taxonomy" id="264731"/>
    <lineage>
        <taxon>Bacteria</taxon>
        <taxon>Pseudomonadati</taxon>
        <taxon>Bacteroidota</taxon>
        <taxon>Bacteroidia</taxon>
        <taxon>Bacteroidales</taxon>
        <taxon>Prevotellaceae</taxon>
        <taxon>Xylanibacter</taxon>
    </lineage>
</organism>
<proteinExistence type="predicted"/>
<dbReference type="KEGG" id="pru:PRU_0110"/>
<name>D5EVH6_XYLR2</name>
<reference evidence="1 2" key="1">
    <citation type="journal article" date="2010" name="Microb. Ecol.">
        <title>Comparative genome analysis of Prevotella ruminicola and Prevotella bryantii: insights into their environmental niche.</title>
        <authorList>
            <consortium name="North American Consortium for Rumen Bacteria"/>
            <person name="Purushe J."/>
            <person name="Fouts D.E."/>
            <person name="Morrison M."/>
            <person name="White B.A."/>
            <person name="Mackie R.I."/>
            <person name="Coutinho P.M."/>
            <person name="Henrissat B."/>
            <person name="Nelson K.E."/>
        </authorList>
    </citation>
    <scope>NUCLEOTIDE SEQUENCE [LARGE SCALE GENOMIC DNA]</scope>
    <source>
        <strain evidence="2">ATCC 19189 / JCM 8958 / 23</strain>
    </source>
</reference>
<dbReference type="EMBL" id="CP002006">
    <property type="protein sequence ID" value="ADE83560.1"/>
    <property type="molecule type" value="Genomic_DNA"/>
</dbReference>
<sequence>MNAACASASSFFIHKLYPLKIVLKMKIKWSTIKQIIKIAATIITTVAGTLAVQSCGPSLF</sequence>
<protein>
    <submittedName>
        <fullName evidence="1">Uncharacterized protein</fullName>
    </submittedName>
</protein>
<gene>
    <name evidence="1" type="ordered locus">PRU_0110</name>
</gene>
<dbReference type="HOGENOM" id="CLU_2937882_0_0_10"/>
<keyword evidence="2" id="KW-1185">Reference proteome</keyword>
<dbReference type="STRING" id="264731.PRU_0110"/>
<dbReference type="Proteomes" id="UP000000927">
    <property type="component" value="Chromosome"/>
</dbReference>
<evidence type="ECO:0000313" key="1">
    <source>
        <dbReference type="EMBL" id="ADE83560.1"/>
    </source>
</evidence>
<dbReference type="AlphaFoldDB" id="D5EVH6"/>